<dbReference type="CDD" id="cd17574">
    <property type="entry name" value="REC_OmpR"/>
    <property type="match status" value="1"/>
</dbReference>
<keyword evidence="4" id="KW-0238">DNA-binding</keyword>
<accession>A0A7C6EAP3</accession>
<dbReference type="GO" id="GO:0003677">
    <property type="term" value="F:DNA binding"/>
    <property type="evidence" value="ECO:0007669"/>
    <property type="project" value="UniProtKB-KW"/>
</dbReference>
<proteinExistence type="predicted"/>
<dbReference type="PANTHER" id="PTHR44591">
    <property type="entry name" value="STRESS RESPONSE REGULATOR PROTEIN 1"/>
    <property type="match status" value="1"/>
</dbReference>
<dbReference type="InterPro" id="IPR001789">
    <property type="entry name" value="Sig_transdc_resp-reg_receiver"/>
</dbReference>
<dbReference type="EMBL" id="DTLI01000140">
    <property type="protein sequence ID" value="HHS52354.1"/>
    <property type="molecule type" value="Genomic_DNA"/>
</dbReference>
<keyword evidence="3" id="KW-0805">Transcription regulation</keyword>
<gene>
    <name evidence="8" type="ORF">ENW73_05750</name>
</gene>
<evidence type="ECO:0000256" key="1">
    <source>
        <dbReference type="ARBA" id="ARBA00022553"/>
    </source>
</evidence>
<dbReference type="AlphaFoldDB" id="A0A7C6EAP3"/>
<evidence type="ECO:0000256" key="2">
    <source>
        <dbReference type="ARBA" id="ARBA00023012"/>
    </source>
</evidence>
<evidence type="ECO:0000256" key="3">
    <source>
        <dbReference type="ARBA" id="ARBA00023015"/>
    </source>
</evidence>
<keyword evidence="1 6" id="KW-0597">Phosphoprotein</keyword>
<keyword evidence="5" id="KW-0804">Transcription</keyword>
<name>A0A7C6EAP3_UNCW3</name>
<dbReference type="SMART" id="SM00448">
    <property type="entry name" value="REC"/>
    <property type="match status" value="1"/>
</dbReference>
<dbReference type="SUPFAM" id="SSF52172">
    <property type="entry name" value="CheY-like"/>
    <property type="match status" value="1"/>
</dbReference>
<keyword evidence="2" id="KW-0902">Two-component regulatory system</keyword>
<organism evidence="8">
    <name type="scientific">candidate division WOR-3 bacterium</name>
    <dbReference type="NCBI Taxonomy" id="2052148"/>
    <lineage>
        <taxon>Bacteria</taxon>
        <taxon>Bacteria division WOR-3</taxon>
    </lineage>
</organism>
<dbReference type="InterPro" id="IPR011006">
    <property type="entry name" value="CheY-like_superfamily"/>
</dbReference>
<evidence type="ECO:0000259" key="7">
    <source>
        <dbReference type="PROSITE" id="PS50110"/>
    </source>
</evidence>
<evidence type="ECO:0000313" key="8">
    <source>
        <dbReference type="EMBL" id="HHS52354.1"/>
    </source>
</evidence>
<dbReference type="Pfam" id="PF00072">
    <property type="entry name" value="Response_reg"/>
    <property type="match status" value="1"/>
</dbReference>
<dbReference type="InterPro" id="IPR050595">
    <property type="entry name" value="Bact_response_regulator"/>
</dbReference>
<protein>
    <submittedName>
        <fullName evidence="8">Response regulator</fullName>
    </submittedName>
</protein>
<dbReference type="PANTHER" id="PTHR44591:SF3">
    <property type="entry name" value="RESPONSE REGULATORY DOMAIN-CONTAINING PROTEIN"/>
    <property type="match status" value="1"/>
</dbReference>
<feature type="modified residue" description="4-aspartylphosphate" evidence="6">
    <location>
        <position position="54"/>
    </location>
</feature>
<comment type="caution">
    <text evidence="8">The sequence shown here is derived from an EMBL/GenBank/DDBJ whole genome shotgun (WGS) entry which is preliminary data.</text>
</comment>
<dbReference type="Gene3D" id="3.40.50.2300">
    <property type="match status" value="1"/>
</dbReference>
<dbReference type="PROSITE" id="PS50110">
    <property type="entry name" value="RESPONSE_REGULATORY"/>
    <property type="match status" value="1"/>
</dbReference>
<feature type="domain" description="Response regulatory" evidence="7">
    <location>
        <begin position="5"/>
        <end position="121"/>
    </location>
</feature>
<sequence length="131" mass="14631">MNNRRILVVDDEPDILLVLKQRLMQAGFSVLVAATGPEALEVARKEVPDLIILDLMLPGIDGYQICGILKHDRRYMKIPIIILTARSQKKDYELGISVGADAYLTKPFDSEVLLAKVYELLGEKAPVPKED</sequence>
<evidence type="ECO:0000256" key="4">
    <source>
        <dbReference type="ARBA" id="ARBA00023125"/>
    </source>
</evidence>
<evidence type="ECO:0000256" key="6">
    <source>
        <dbReference type="PROSITE-ProRule" id="PRU00169"/>
    </source>
</evidence>
<dbReference type="FunFam" id="3.40.50.2300:FF:000001">
    <property type="entry name" value="DNA-binding response regulator PhoB"/>
    <property type="match status" value="1"/>
</dbReference>
<dbReference type="GO" id="GO:0000160">
    <property type="term" value="P:phosphorelay signal transduction system"/>
    <property type="evidence" value="ECO:0007669"/>
    <property type="project" value="UniProtKB-KW"/>
</dbReference>
<reference evidence="8" key="1">
    <citation type="journal article" date="2020" name="mSystems">
        <title>Genome- and Community-Level Interaction Insights into Carbon Utilization and Element Cycling Functions of Hydrothermarchaeota in Hydrothermal Sediment.</title>
        <authorList>
            <person name="Zhou Z."/>
            <person name="Liu Y."/>
            <person name="Xu W."/>
            <person name="Pan J."/>
            <person name="Luo Z.H."/>
            <person name="Li M."/>
        </authorList>
    </citation>
    <scope>NUCLEOTIDE SEQUENCE [LARGE SCALE GENOMIC DNA]</scope>
    <source>
        <strain evidence="8">SpSt-876</strain>
    </source>
</reference>
<evidence type="ECO:0000256" key="5">
    <source>
        <dbReference type="ARBA" id="ARBA00023163"/>
    </source>
</evidence>